<dbReference type="InterPro" id="IPR011991">
    <property type="entry name" value="ArsR-like_HTH"/>
</dbReference>
<dbReference type="SUPFAM" id="SSF46785">
    <property type="entry name" value="Winged helix' DNA-binding domain"/>
    <property type="match status" value="1"/>
</dbReference>
<comment type="similarity">
    <text evidence="1">Belongs to the ROK (NagC/XylR) family.</text>
</comment>
<dbReference type="Gene3D" id="1.10.10.10">
    <property type="entry name" value="Winged helix-like DNA-binding domain superfamily/Winged helix DNA-binding domain"/>
    <property type="match status" value="1"/>
</dbReference>
<evidence type="ECO:0000256" key="1">
    <source>
        <dbReference type="ARBA" id="ARBA00006479"/>
    </source>
</evidence>
<dbReference type="Proteomes" id="UP000308760">
    <property type="component" value="Unassembled WGS sequence"/>
</dbReference>
<name>A0A4S8Q023_9ACTN</name>
<evidence type="ECO:0000313" key="3">
    <source>
        <dbReference type="Proteomes" id="UP000308760"/>
    </source>
</evidence>
<dbReference type="Pfam" id="PF00480">
    <property type="entry name" value="ROK"/>
    <property type="match status" value="1"/>
</dbReference>
<dbReference type="Gene3D" id="3.30.420.40">
    <property type="match status" value="2"/>
</dbReference>
<dbReference type="EMBL" id="STGY01000082">
    <property type="protein sequence ID" value="THV33899.1"/>
    <property type="molecule type" value="Genomic_DNA"/>
</dbReference>
<comment type="caution">
    <text evidence="2">The sequence shown here is derived from an EMBL/GenBank/DDBJ whole genome shotgun (WGS) entry which is preliminary data.</text>
</comment>
<dbReference type="PANTHER" id="PTHR18964:SF149">
    <property type="entry name" value="BIFUNCTIONAL UDP-N-ACETYLGLUCOSAMINE 2-EPIMERASE_N-ACETYLMANNOSAMINE KINASE"/>
    <property type="match status" value="1"/>
</dbReference>
<evidence type="ECO:0000313" key="2">
    <source>
        <dbReference type="EMBL" id="THV33899.1"/>
    </source>
</evidence>
<dbReference type="Pfam" id="PF13412">
    <property type="entry name" value="HTH_24"/>
    <property type="match status" value="1"/>
</dbReference>
<reference evidence="3" key="1">
    <citation type="submission" date="2019-04" db="EMBL/GenBank/DDBJ databases">
        <title>Nocardioides xinjiangensis sp. nov.</title>
        <authorList>
            <person name="Liu S."/>
        </authorList>
    </citation>
    <scope>NUCLEOTIDE SEQUENCE [LARGE SCALE GENOMIC DNA]</scope>
    <source>
        <strain evidence="3">18</strain>
    </source>
</reference>
<protein>
    <submittedName>
        <fullName evidence="2">ROK family transcriptional regulator</fullName>
    </submittedName>
</protein>
<dbReference type="InterPro" id="IPR000600">
    <property type="entry name" value="ROK"/>
</dbReference>
<dbReference type="InterPro" id="IPR036390">
    <property type="entry name" value="WH_DNA-bd_sf"/>
</dbReference>
<accession>A0A4S8Q023</accession>
<dbReference type="InterPro" id="IPR043129">
    <property type="entry name" value="ATPase_NBD"/>
</dbReference>
<dbReference type="CDD" id="cd00090">
    <property type="entry name" value="HTH_ARSR"/>
    <property type="match status" value="1"/>
</dbReference>
<dbReference type="SUPFAM" id="SSF53067">
    <property type="entry name" value="Actin-like ATPase domain"/>
    <property type="match status" value="1"/>
</dbReference>
<dbReference type="AlphaFoldDB" id="A0A4S8Q023"/>
<proteinExistence type="inferred from homology"/>
<gene>
    <name evidence="2" type="ORF">FAB82_24700</name>
</gene>
<keyword evidence="3" id="KW-1185">Reference proteome</keyword>
<dbReference type="InterPro" id="IPR036388">
    <property type="entry name" value="WH-like_DNA-bd_sf"/>
</dbReference>
<dbReference type="PANTHER" id="PTHR18964">
    <property type="entry name" value="ROK (REPRESSOR, ORF, KINASE) FAMILY"/>
    <property type="match status" value="1"/>
</dbReference>
<sequence>MRAGPGASMRPRVRPFRCPAPGTPQVLWPVSPGTRGDHPATEAPLRAFGSDTRLPTLAIVLDLIREKGTISRVELAEATGLTQATMTHAVRKLVALGFVHEVGTAPTSRGTPRRLLGLRPDACYMAGIQYDRYSAFGVIVNLAGHIVAQREMPGPGEREPGLLIAEFAEHLEALLKSAGIDRSDVLGLGLATYGPQDREAGVLLTPQPTPAWQRFPLAETLSKATGLPVAIENDATAAGIGVRTFGGAPSSFAVVFMAGGIGSGVILDGHPYRGATSNGVELGHISVDALGERCGCGNRGCLDTLAGPISVTERALRDPALTERLGLGKDPLADFSTIGRAAASGDPDAAELIEMSTQMLAVATVTLVNLFDVRGVVLAGNAFTEVGPLYRDVIQDVLDRSVFMRHVHSVKAELADNVSQAAAVGAAVVVLRNVLESPDLGGLAAA</sequence>
<reference evidence="2 3" key="2">
    <citation type="submission" date="2019-05" db="EMBL/GenBank/DDBJ databases">
        <title>Glycomyces buryatensis sp. nov.</title>
        <authorList>
            <person name="Nikitina E."/>
        </authorList>
    </citation>
    <scope>NUCLEOTIDE SEQUENCE [LARGE SCALE GENOMIC DNA]</scope>
    <source>
        <strain evidence="2 3">18</strain>
    </source>
</reference>
<dbReference type="OrthoDB" id="4083144at2"/>
<organism evidence="2 3">
    <name type="scientific">Glycomyces buryatensis</name>
    <dbReference type="NCBI Taxonomy" id="2570927"/>
    <lineage>
        <taxon>Bacteria</taxon>
        <taxon>Bacillati</taxon>
        <taxon>Actinomycetota</taxon>
        <taxon>Actinomycetes</taxon>
        <taxon>Glycomycetales</taxon>
        <taxon>Glycomycetaceae</taxon>
        <taxon>Glycomyces</taxon>
    </lineage>
</organism>